<dbReference type="SUPFAM" id="SSF46955">
    <property type="entry name" value="Putative DNA-binding domain"/>
    <property type="match status" value="1"/>
</dbReference>
<dbReference type="InterPro" id="IPR022637">
    <property type="entry name" value="DNA_polIII_beta_cen"/>
</dbReference>
<evidence type="ECO:0000313" key="11">
    <source>
        <dbReference type="EMBL" id="NEV90762.1"/>
    </source>
</evidence>
<keyword evidence="4" id="KW-0808">Transferase</keyword>
<keyword evidence="5" id="KW-0548">Nucleotidyltransferase</keyword>
<dbReference type="GO" id="GO:0009360">
    <property type="term" value="C:DNA polymerase III complex"/>
    <property type="evidence" value="ECO:0007669"/>
    <property type="project" value="InterPro"/>
</dbReference>
<keyword evidence="8" id="KW-0238">DNA-binding</keyword>
<proteinExistence type="inferred from homology"/>
<evidence type="ECO:0000259" key="10">
    <source>
        <dbReference type="PROSITE" id="PS50937"/>
    </source>
</evidence>
<reference evidence="11" key="1">
    <citation type="journal article" date="2020" name="Microorganisms">
        <title>Isolation, Genomic and Metabolomic Characterization of Streptomyces tendae VITAKN with Quorum Sensing Inhibitory Activity from Southern India.</title>
        <authorList>
            <person name="Ishaque N.M."/>
            <person name="Burgsdorf I."/>
            <person name="Limlingan Malit J.J."/>
            <person name="Saha S."/>
            <person name="Teta R."/>
            <person name="Ewe D."/>
            <person name="Kannabiran K."/>
            <person name="Hrouzek P."/>
            <person name="Steindler L."/>
            <person name="Costantino V."/>
            <person name="Saurav K."/>
        </authorList>
    </citation>
    <scope>NUCLEOTIDE SEQUENCE</scope>
    <source>
        <strain evidence="11">VITAKN</strain>
    </source>
</reference>
<evidence type="ECO:0000256" key="2">
    <source>
        <dbReference type="ARBA" id="ARBA00010752"/>
    </source>
</evidence>
<dbReference type="GO" id="GO:0003887">
    <property type="term" value="F:DNA-directed DNA polymerase activity"/>
    <property type="evidence" value="ECO:0007669"/>
    <property type="project" value="UniProtKB-KW"/>
</dbReference>
<feature type="region of interest" description="Disordered" evidence="9">
    <location>
        <begin position="319"/>
        <end position="346"/>
    </location>
</feature>
<evidence type="ECO:0000256" key="5">
    <source>
        <dbReference type="ARBA" id="ARBA00022695"/>
    </source>
</evidence>
<evidence type="ECO:0000256" key="7">
    <source>
        <dbReference type="ARBA" id="ARBA00022932"/>
    </source>
</evidence>
<dbReference type="InterPro" id="IPR009061">
    <property type="entry name" value="DNA-bd_dom_put_sf"/>
</dbReference>
<dbReference type="GO" id="GO:0006355">
    <property type="term" value="P:regulation of DNA-templated transcription"/>
    <property type="evidence" value="ECO:0007669"/>
    <property type="project" value="InterPro"/>
</dbReference>
<keyword evidence="6" id="KW-0235">DNA replication</keyword>
<dbReference type="GO" id="GO:0003677">
    <property type="term" value="F:DNA binding"/>
    <property type="evidence" value="ECO:0007669"/>
    <property type="project" value="UniProtKB-KW"/>
</dbReference>
<comment type="similarity">
    <text evidence="2">Belongs to the beta sliding clamp family.</text>
</comment>
<name>A0A6B3QS07_STRTE</name>
<dbReference type="InterPro" id="IPR000551">
    <property type="entry name" value="MerR-type_HTH_dom"/>
</dbReference>
<organism evidence="11">
    <name type="scientific">Streptomyces tendae</name>
    <dbReference type="NCBI Taxonomy" id="1932"/>
    <lineage>
        <taxon>Bacteria</taxon>
        <taxon>Bacillati</taxon>
        <taxon>Actinomycetota</taxon>
        <taxon>Actinomycetes</taxon>
        <taxon>Kitasatosporales</taxon>
        <taxon>Streptomycetaceae</taxon>
        <taxon>Streptomyces</taxon>
    </lineage>
</organism>
<keyword evidence="3" id="KW-0963">Cytoplasm</keyword>
<keyword evidence="7" id="KW-0239">DNA-directed DNA polymerase</keyword>
<dbReference type="Pfam" id="PF13411">
    <property type="entry name" value="MerR_1"/>
    <property type="match status" value="1"/>
</dbReference>
<dbReference type="SMART" id="SM00422">
    <property type="entry name" value="HTH_MERR"/>
    <property type="match status" value="1"/>
</dbReference>
<dbReference type="GO" id="GO:0005737">
    <property type="term" value="C:cytoplasm"/>
    <property type="evidence" value="ECO:0007669"/>
    <property type="project" value="UniProtKB-SubCell"/>
</dbReference>
<evidence type="ECO:0000256" key="4">
    <source>
        <dbReference type="ARBA" id="ARBA00022679"/>
    </source>
</evidence>
<evidence type="ECO:0000256" key="6">
    <source>
        <dbReference type="ARBA" id="ARBA00022705"/>
    </source>
</evidence>
<feature type="domain" description="HTH merR-type" evidence="10">
    <location>
        <begin position="19"/>
        <end position="89"/>
    </location>
</feature>
<dbReference type="Gene3D" id="3.10.150.10">
    <property type="entry name" value="DNA Polymerase III, subunit A, domain 2"/>
    <property type="match status" value="2"/>
</dbReference>
<dbReference type="Pfam" id="PF02767">
    <property type="entry name" value="DNA_pol3_beta_2"/>
    <property type="match status" value="1"/>
</dbReference>
<dbReference type="SUPFAM" id="SSF55979">
    <property type="entry name" value="DNA clamp"/>
    <property type="match status" value="2"/>
</dbReference>
<accession>A0A6B3QS07</accession>
<dbReference type="GO" id="GO:0006271">
    <property type="term" value="P:DNA strand elongation involved in DNA replication"/>
    <property type="evidence" value="ECO:0007669"/>
    <property type="project" value="TreeGrafter"/>
</dbReference>
<dbReference type="Gene3D" id="1.10.1660.10">
    <property type="match status" value="1"/>
</dbReference>
<comment type="caution">
    <text evidence="11">The sequence shown here is derived from an EMBL/GenBank/DDBJ whole genome shotgun (WGS) entry which is preliminary data.</text>
</comment>
<dbReference type="PROSITE" id="PS50937">
    <property type="entry name" value="HTH_MERR_2"/>
    <property type="match status" value="1"/>
</dbReference>
<comment type="subcellular location">
    <subcellularLocation>
        <location evidence="1">Cytoplasm</location>
    </subcellularLocation>
</comment>
<sequence length="406" mass="43871">MVDPRPGEGIRVRDVESEMRSIGEMARDSGLGVSALRFYDRAGVLGPAWVDPASGYRWYAPEQLDEARLLARLRRAGMPLADIRLVLAGWSGEDTDLVRGLLQAHLRRLERGLTEARVEFSTLRELLDHRENPMTASPRTGTVHLSLPAPALAAALDAVRFAVGRDPDLPVLGGVLFDVEGGALRVVATDRYRLAVARTDAAGHGGSREQVVVPAPLVDAMRALLGGDGSARFAVEGDRVTLETGERQASGQRLAHDFPDYRRLVQLPPGRRVVVAVPALREALENGPVRVAEEREPGRSARDISVLTTVDDGTVLVCGDGVPREDADGNEDKDNEVRDNKAGARDTDGLGYRVGVDRGFLLEALAAGDRDRLVLEFGPAPTAPLAIRRADDEGTFSLLMPVRLDD</sequence>
<dbReference type="GO" id="GO:0008408">
    <property type="term" value="F:3'-5' exonuclease activity"/>
    <property type="evidence" value="ECO:0007669"/>
    <property type="project" value="InterPro"/>
</dbReference>
<dbReference type="PANTHER" id="PTHR30478">
    <property type="entry name" value="DNA POLYMERASE III SUBUNIT BETA"/>
    <property type="match status" value="1"/>
</dbReference>
<dbReference type="SMART" id="SM00480">
    <property type="entry name" value="POL3Bc"/>
    <property type="match status" value="1"/>
</dbReference>
<dbReference type="PANTHER" id="PTHR30478:SF0">
    <property type="entry name" value="BETA SLIDING CLAMP"/>
    <property type="match status" value="1"/>
</dbReference>
<evidence type="ECO:0000256" key="8">
    <source>
        <dbReference type="ARBA" id="ARBA00023125"/>
    </source>
</evidence>
<dbReference type="CDD" id="cd00140">
    <property type="entry name" value="beta_clamp"/>
    <property type="match status" value="1"/>
</dbReference>
<feature type="compositionally biased region" description="Basic and acidic residues" evidence="9">
    <location>
        <begin position="322"/>
        <end position="346"/>
    </location>
</feature>
<gene>
    <name evidence="11" type="ORF">GUR47_29465</name>
</gene>
<evidence type="ECO:0000256" key="3">
    <source>
        <dbReference type="ARBA" id="ARBA00022490"/>
    </source>
</evidence>
<dbReference type="InterPro" id="IPR001001">
    <property type="entry name" value="DNA_polIII_beta"/>
</dbReference>
<evidence type="ECO:0000256" key="1">
    <source>
        <dbReference type="ARBA" id="ARBA00004496"/>
    </source>
</evidence>
<dbReference type="AlphaFoldDB" id="A0A6B3QS07"/>
<evidence type="ECO:0000256" key="9">
    <source>
        <dbReference type="SAM" id="MobiDB-lite"/>
    </source>
</evidence>
<protein>
    <submittedName>
        <fullName evidence="11">MerR family transcriptional regulator</fullName>
    </submittedName>
</protein>
<dbReference type="InterPro" id="IPR046938">
    <property type="entry name" value="DNA_clamp_sf"/>
</dbReference>
<dbReference type="EMBL" id="JAAIFS010000007">
    <property type="protein sequence ID" value="NEV90762.1"/>
    <property type="molecule type" value="Genomic_DNA"/>
</dbReference>